<dbReference type="Gramene" id="CDP04818">
    <property type="protein sequence ID" value="CDP04818"/>
    <property type="gene ID" value="GSCOC_T00019550001"/>
</dbReference>
<accession>A0A068UB01</accession>
<keyword evidence="2" id="KW-1185">Reference proteome</keyword>
<dbReference type="EMBL" id="HG739098">
    <property type="protein sequence ID" value="CDP04818.1"/>
    <property type="molecule type" value="Genomic_DNA"/>
</dbReference>
<reference evidence="2" key="1">
    <citation type="journal article" date="2014" name="Science">
        <title>The coffee genome provides insight into the convergent evolution of caffeine biosynthesis.</title>
        <authorList>
            <person name="Denoeud F."/>
            <person name="Carretero-Paulet L."/>
            <person name="Dereeper A."/>
            <person name="Droc G."/>
            <person name="Guyot R."/>
            <person name="Pietrella M."/>
            <person name="Zheng C."/>
            <person name="Alberti A."/>
            <person name="Anthony F."/>
            <person name="Aprea G."/>
            <person name="Aury J.M."/>
            <person name="Bento P."/>
            <person name="Bernard M."/>
            <person name="Bocs S."/>
            <person name="Campa C."/>
            <person name="Cenci A."/>
            <person name="Combes M.C."/>
            <person name="Crouzillat D."/>
            <person name="Da Silva C."/>
            <person name="Daddiego L."/>
            <person name="De Bellis F."/>
            <person name="Dussert S."/>
            <person name="Garsmeur O."/>
            <person name="Gayraud T."/>
            <person name="Guignon V."/>
            <person name="Jahn K."/>
            <person name="Jamilloux V."/>
            <person name="Joet T."/>
            <person name="Labadie K."/>
            <person name="Lan T."/>
            <person name="Leclercq J."/>
            <person name="Lepelley M."/>
            <person name="Leroy T."/>
            <person name="Li L.T."/>
            <person name="Librado P."/>
            <person name="Lopez L."/>
            <person name="Munoz A."/>
            <person name="Noel B."/>
            <person name="Pallavicini A."/>
            <person name="Perrotta G."/>
            <person name="Poncet V."/>
            <person name="Pot D."/>
            <person name="Priyono X."/>
            <person name="Rigoreau M."/>
            <person name="Rouard M."/>
            <person name="Rozas J."/>
            <person name="Tranchant-Dubreuil C."/>
            <person name="VanBuren R."/>
            <person name="Zhang Q."/>
            <person name="Andrade A.C."/>
            <person name="Argout X."/>
            <person name="Bertrand B."/>
            <person name="de Kochko A."/>
            <person name="Graziosi G."/>
            <person name="Henry R.J."/>
            <person name="Jayarama X."/>
            <person name="Ming R."/>
            <person name="Nagai C."/>
            <person name="Rounsley S."/>
            <person name="Sankoff D."/>
            <person name="Giuliano G."/>
            <person name="Albert V.A."/>
            <person name="Wincker P."/>
            <person name="Lashermes P."/>
        </authorList>
    </citation>
    <scope>NUCLEOTIDE SEQUENCE [LARGE SCALE GENOMIC DNA]</scope>
    <source>
        <strain evidence="2">cv. DH200-94</strain>
    </source>
</reference>
<dbReference type="Proteomes" id="UP000295252">
    <property type="component" value="Chromosome III"/>
</dbReference>
<protein>
    <submittedName>
        <fullName evidence="1">Uncharacterized protein</fullName>
    </submittedName>
</protein>
<evidence type="ECO:0000313" key="1">
    <source>
        <dbReference type="EMBL" id="CDP04818.1"/>
    </source>
</evidence>
<organism evidence="1 2">
    <name type="scientific">Coffea canephora</name>
    <name type="common">Robusta coffee</name>
    <dbReference type="NCBI Taxonomy" id="49390"/>
    <lineage>
        <taxon>Eukaryota</taxon>
        <taxon>Viridiplantae</taxon>
        <taxon>Streptophyta</taxon>
        <taxon>Embryophyta</taxon>
        <taxon>Tracheophyta</taxon>
        <taxon>Spermatophyta</taxon>
        <taxon>Magnoliopsida</taxon>
        <taxon>eudicotyledons</taxon>
        <taxon>Gunneridae</taxon>
        <taxon>Pentapetalae</taxon>
        <taxon>asterids</taxon>
        <taxon>lamiids</taxon>
        <taxon>Gentianales</taxon>
        <taxon>Rubiaceae</taxon>
        <taxon>Ixoroideae</taxon>
        <taxon>Gardenieae complex</taxon>
        <taxon>Bertiereae - Coffeeae clade</taxon>
        <taxon>Coffeeae</taxon>
        <taxon>Coffea</taxon>
    </lineage>
</organism>
<dbReference type="InParanoid" id="A0A068UB01"/>
<name>A0A068UB01_COFCA</name>
<sequence>MNTGPLCFVWRSFMDRQNGKYTFPLHLITCAKVTWTETNTVECLLERVVPSFLQNICVIMPWETHNVCLKGINIYHFGNVK</sequence>
<proteinExistence type="predicted"/>
<evidence type="ECO:0000313" key="2">
    <source>
        <dbReference type="Proteomes" id="UP000295252"/>
    </source>
</evidence>
<dbReference type="AlphaFoldDB" id="A0A068UB01"/>
<gene>
    <name evidence="1" type="ORF">GSCOC_T00019550001</name>
</gene>